<name>A0A843WV14_COLES</name>
<keyword evidence="2" id="KW-1185">Reference proteome</keyword>
<proteinExistence type="predicted"/>
<comment type="caution">
    <text evidence="1">The sequence shown here is derived from an EMBL/GenBank/DDBJ whole genome shotgun (WGS) entry which is preliminary data.</text>
</comment>
<protein>
    <submittedName>
        <fullName evidence="1">Uncharacterized protein</fullName>
    </submittedName>
</protein>
<sequence>MLSWQPKFVLIYGGRSSWRLGEQEIAHTKPFFFPVASTTTYTDSHLEVDQSFIRTCISLWTLVSASSPADRWIFRVLADDTDLSLAMMGSPDDLVDSPVDLVD</sequence>
<evidence type="ECO:0000313" key="2">
    <source>
        <dbReference type="Proteomes" id="UP000652761"/>
    </source>
</evidence>
<dbReference type="Proteomes" id="UP000652761">
    <property type="component" value="Unassembled WGS sequence"/>
</dbReference>
<gene>
    <name evidence="1" type="ORF">Taro_047323</name>
</gene>
<organism evidence="1 2">
    <name type="scientific">Colocasia esculenta</name>
    <name type="common">Wild taro</name>
    <name type="synonym">Arum esculentum</name>
    <dbReference type="NCBI Taxonomy" id="4460"/>
    <lineage>
        <taxon>Eukaryota</taxon>
        <taxon>Viridiplantae</taxon>
        <taxon>Streptophyta</taxon>
        <taxon>Embryophyta</taxon>
        <taxon>Tracheophyta</taxon>
        <taxon>Spermatophyta</taxon>
        <taxon>Magnoliopsida</taxon>
        <taxon>Liliopsida</taxon>
        <taxon>Araceae</taxon>
        <taxon>Aroideae</taxon>
        <taxon>Colocasieae</taxon>
        <taxon>Colocasia</taxon>
    </lineage>
</organism>
<dbReference type="EMBL" id="NMUH01006074">
    <property type="protein sequence ID" value="MQM14392.1"/>
    <property type="molecule type" value="Genomic_DNA"/>
</dbReference>
<reference evidence="1" key="1">
    <citation type="submission" date="2017-07" db="EMBL/GenBank/DDBJ databases">
        <title>Taro Niue Genome Assembly and Annotation.</title>
        <authorList>
            <person name="Atibalentja N."/>
            <person name="Keating K."/>
            <person name="Fields C.J."/>
        </authorList>
    </citation>
    <scope>NUCLEOTIDE SEQUENCE</scope>
    <source>
        <strain evidence="1">Niue_2</strain>
        <tissue evidence="1">Leaf</tissue>
    </source>
</reference>
<accession>A0A843WV14</accession>
<evidence type="ECO:0000313" key="1">
    <source>
        <dbReference type="EMBL" id="MQM14392.1"/>
    </source>
</evidence>
<dbReference type="AlphaFoldDB" id="A0A843WV14"/>